<name>A0ABV2ZJG2_9ACTN</name>
<evidence type="ECO:0000256" key="1">
    <source>
        <dbReference type="SAM" id="Phobius"/>
    </source>
</evidence>
<keyword evidence="3" id="KW-1185">Reference proteome</keyword>
<dbReference type="EMBL" id="JBEZVE010000009">
    <property type="protein sequence ID" value="MEU3782696.1"/>
    <property type="molecule type" value="Genomic_DNA"/>
</dbReference>
<evidence type="ECO:0000313" key="2">
    <source>
        <dbReference type="EMBL" id="MEU3782696.1"/>
    </source>
</evidence>
<proteinExistence type="predicted"/>
<protein>
    <submittedName>
        <fullName evidence="2">Uncharacterized protein</fullName>
    </submittedName>
</protein>
<dbReference type="Proteomes" id="UP001550739">
    <property type="component" value="Unassembled WGS sequence"/>
</dbReference>
<dbReference type="RefSeq" id="WP_361703531.1">
    <property type="nucleotide sequence ID" value="NZ_JBEZVE010000009.1"/>
</dbReference>
<keyword evidence="1" id="KW-0812">Transmembrane</keyword>
<feature type="transmembrane region" description="Helical" evidence="1">
    <location>
        <begin position="36"/>
        <end position="55"/>
    </location>
</feature>
<gene>
    <name evidence="2" type="ORF">AB0E89_19350</name>
</gene>
<accession>A0ABV2ZJG2</accession>
<comment type="caution">
    <text evidence="2">The sequence shown here is derived from an EMBL/GenBank/DDBJ whole genome shotgun (WGS) entry which is preliminary data.</text>
</comment>
<organism evidence="2 3">
    <name type="scientific">Streptomyces sp. 900129855</name>
    <dbReference type="NCBI Taxonomy" id="3155129"/>
    <lineage>
        <taxon>Bacteria</taxon>
        <taxon>Bacillati</taxon>
        <taxon>Actinomycetota</taxon>
        <taxon>Actinomycetes</taxon>
        <taxon>Kitasatosporales</taxon>
        <taxon>Streptomycetaceae</taxon>
        <taxon>Streptomyces</taxon>
    </lineage>
</organism>
<keyword evidence="1" id="KW-1133">Transmembrane helix</keyword>
<evidence type="ECO:0000313" key="3">
    <source>
        <dbReference type="Proteomes" id="UP001550739"/>
    </source>
</evidence>
<reference evidence="2 3" key="1">
    <citation type="submission" date="2024-06" db="EMBL/GenBank/DDBJ databases">
        <title>The Natural Products Discovery Center: Release of the First 8490 Sequenced Strains for Exploring Actinobacteria Biosynthetic Diversity.</title>
        <authorList>
            <person name="Kalkreuter E."/>
            <person name="Kautsar S.A."/>
            <person name="Yang D."/>
            <person name="Bader C.D."/>
            <person name="Teijaro C.N."/>
            <person name="Fluegel L."/>
            <person name="Davis C.M."/>
            <person name="Simpson J.R."/>
            <person name="Lauterbach L."/>
            <person name="Steele A.D."/>
            <person name="Gui C."/>
            <person name="Meng S."/>
            <person name="Li G."/>
            <person name="Viehrig K."/>
            <person name="Ye F."/>
            <person name="Su P."/>
            <person name="Kiefer A.F."/>
            <person name="Nichols A."/>
            <person name="Cepeda A.J."/>
            <person name="Yan W."/>
            <person name="Fan B."/>
            <person name="Jiang Y."/>
            <person name="Adhikari A."/>
            <person name="Zheng C.-J."/>
            <person name="Schuster L."/>
            <person name="Cowan T.M."/>
            <person name="Smanski M.J."/>
            <person name="Chevrette M.G."/>
            <person name="De Carvalho L.P.S."/>
            <person name="Shen B."/>
        </authorList>
    </citation>
    <scope>NUCLEOTIDE SEQUENCE [LARGE SCALE GENOMIC DNA]</scope>
    <source>
        <strain evidence="2 3">NPDC033843</strain>
    </source>
</reference>
<sequence>MGSLFPSVLRTVVPLVASWIIIALTGLGFSVDSNTAQTAIAFAVAGAYYVVFRVVERIVEKVGGPAWLKGAAGALLGYARPPRYKSTDDVAELIRQSRT</sequence>
<keyword evidence="1" id="KW-0472">Membrane</keyword>
<feature type="transmembrane region" description="Helical" evidence="1">
    <location>
        <begin position="12"/>
        <end position="30"/>
    </location>
</feature>